<keyword evidence="2" id="KW-1185">Reference proteome</keyword>
<gene>
    <name evidence="1" type="ORF">Osc7112_0775</name>
</gene>
<evidence type="ECO:0000313" key="1">
    <source>
        <dbReference type="EMBL" id="AFZ05362.1"/>
    </source>
</evidence>
<dbReference type="HOGENOM" id="CLU_2701226_0_0_3"/>
<protein>
    <submittedName>
        <fullName evidence="1">Uncharacterized protein</fullName>
    </submittedName>
</protein>
<dbReference type="KEGG" id="oni:Osc7112_0775"/>
<evidence type="ECO:0000313" key="2">
    <source>
        <dbReference type="Proteomes" id="UP000010478"/>
    </source>
</evidence>
<dbReference type="STRING" id="179408.Osc7112_0775"/>
<dbReference type="RefSeq" id="WP_015174692.1">
    <property type="nucleotide sequence ID" value="NC_019729.1"/>
</dbReference>
<organism evidence="1 2">
    <name type="scientific">Phormidium nigroviride PCC 7112</name>
    <dbReference type="NCBI Taxonomy" id="179408"/>
    <lineage>
        <taxon>Bacteria</taxon>
        <taxon>Bacillati</taxon>
        <taxon>Cyanobacteriota</taxon>
        <taxon>Cyanophyceae</taxon>
        <taxon>Oscillatoriophycideae</taxon>
        <taxon>Oscillatoriales</taxon>
        <taxon>Oscillatoriaceae</taxon>
        <taxon>Phormidium</taxon>
    </lineage>
</organism>
<accession>K9VD12</accession>
<sequence length="73" mass="8323">MEYMWLSGNKKEVKKLVEALRANGFTFDLAHFVEISNSPFGRNRCSYTLENFRPPAVATPQPRPWDAVLGGKH</sequence>
<dbReference type="EMBL" id="CP003614">
    <property type="protein sequence ID" value="AFZ05362.1"/>
    <property type="molecule type" value="Genomic_DNA"/>
</dbReference>
<proteinExistence type="predicted"/>
<dbReference type="Proteomes" id="UP000010478">
    <property type="component" value="Chromosome"/>
</dbReference>
<dbReference type="AlphaFoldDB" id="K9VD12"/>
<reference evidence="1 2" key="1">
    <citation type="submission" date="2012-05" db="EMBL/GenBank/DDBJ databases">
        <title>Finished chromosome of genome of Oscillatoria sp. PCC 7112.</title>
        <authorList>
            <consortium name="US DOE Joint Genome Institute"/>
            <person name="Gugger M."/>
            <person name="Coursin T."/>
            <person name="Rippka R."/>
            <person name="Tandeau De Marsac N."/>
            <person name="Huntemann M."/>
            <person name="Wei C.-L."/>
            <person name="Han J."/>
            <person name="Detter J.C."/>
            <person name="Han C."/>
            <person name="Tapia R."/>
            <person name="Davenport K."/>
            <person name="Daligault H."/>
            <person name="Erkkila T."/>
            <person name="Gu W."/>
            <person name="Munk A.C.C."/>
            <person name="Teshima H."/>
            <person name="Xu Y."/>
            <person name="Chain P."/>
            <person name="Chen A."/>
            <person name="Krypides N."/>
            <person name="Mavromatis K."/>
            <person name="Markowitz V."/>
            <person name="Szeto E."/>
            <person name="Ivanova N."/>
            <person name="Mikhailova N."/>
            <person name="Ovchinnikova G."/>
            <person name="Pagani I."/>
            <person name="Pati A."/>
            <person name="Goodwin L."/>
            <person name="Peters L."/>
            <person name="Pitluck S."/>
            <person name="Woyke T."/>
            <person name="Kerfeld C."/>
        </authorList>
    </citation>
    <scope>NUCLEOTIDE SEQUENCE [LARGE SCALE GENOMIC DNA]</scope>
    <source>
        <strain evidence="1 2">PCC 7112</strain>
    </source>
</reference>
<name>K9VD12_9CYAN</name>